<gene>
    <name evidence="1" type="ORF">METZ01_LOCUS23988</name>
</gene>
<evidence type="ECO:0008006" key="2">
    <source>
        <dbReference type="Google" id="ProtNLM"/>
    </source>
</evidence>
<dbReference type="EMBL" id="UINC01001112">
    <property type="protein sequence ID" value="SUZ71134.1"/>
    <property type="molecule type" value="Genomic_DNA"/>
</dbReference>
<reference evidence="1" key="1">
    <citation type="submission" date="2018-05" db="EMBL/GenBank/DDBJ databases">
        <authorList>
            <person name="Lanie J.A."/>
            <person name="Ng W.-L."/>
            <person name="Kazmierczak K.M."/>
            <person name="Andrzejewski T.M."/>
            <person name="Davidsen T.M."/>
            <person name="Wayne K.J."/>
            <person name="Tettelin H."/>
            <person name="Glass J.I."/>
            <person name="Rusch D."/>
            <person name="Podicherti R."/>
            <person name="Tsui H.-C.T."/>
            <person name="Winkler M.E."/>
        </authorList>
    </citation>
    <scope>NUCLEOTIDE SEQUENCE</scope>
</reference>
<organism evidence="1">
    <name type="scientific">marine metagenome</name>
    <dbReference type="NCBI Taxonomy" id="408172"/>
    <lineage>
        <taxon>unclassified sequences</taxon>
        <taxon>metagenomes</taxon>
        <taxon>ecological metagenomes</taxon>
    </lineage>
</organism>
<proteinExistence type="predicted"/>
<accession>A0A381PWW2</accession>
<name>A0A381PWW2_9ZZZZ</name>
<sequence length="236" mass="26090">MKKPPNRSLETSSREDIDNFLQRVRSTPLASRPSGRGRLLFAMDATASREPLWDRACHIQGQMFEETDTLGGLDVQLVHYRGFMQFSSTPWTSNAETLLKHMTAIRCAAGQTQIARVLSHATKQGQPVNALVFVGDAMEEDPDVLCKLAGELGILRIPVFIFQDGDDPITERTFRNIARLSSGAWCRFDANSAAQLRDLLCAVAVYAAGGQKALEQFGRKRGGTVLKLSHQISKKN</sequence>
<dbReference type="InterPro" id="IPR036465">
    <property type="entry name" value="vWFA_dom_sf"/>
</dbReference>
<evidence type="ECO:0000313" key="1">
    <source>
        <dbReference type="EMBL" id="SUZ71134.1"/>
    </source>
</evidence>
<dbReference type="Gene3D" id="3.40.50.410">
    <property type="entry name" value="von Willebrand factor, type A domain"/>
    <property type="match status" value="1"/>
</dbReference>
<protein>
    <recommendedName>
        <fullName evidence="2">VWA domain-containing protein</fullName>
    </recommendedName>
</protein>
<dbReference type="SUPFAM" id="SSF53300">
    <property type="entry name" value="vWA-like"/>
    <property type="match status" value="1"/>
</dbReference>
<dbReference type="AlphaFoldDB" id="A0A381PWW2"/>